<keyword evidence="1" id="KW-1133">Transmembrane helix</keyword>
<accession>M1X1J0</accession>
<organism evidence="3 4">
    <name type="scientific">Richelia intracellularis HH01</name>
    <dbReference type="NCBI Taxonomy" id="1165094"/>
    <lineage>
        <taxon>Bacteria</taxon>
        <taxon>Bacillati</taxon>
        <taxon>Cyanobacteriota</taxon>
        <taxon>Cyanophyceae</taxon>
        <taxon>Nostocales</taxon>
        <taxon>Nostocaceae</taxon>
        <taxon>Richelia</taxon>
    </lineage>
</organism>
<evidence type="ECO:0000313" key="4">
    <source>
        <dbReference type="Proteomes" id="UP000053051"/>
    </source>
</evidence>
<dbReference type="STRING" id="1165094.RINTHH_20680"/>
<proteinExistence type="predicted"/>
<gene>
    <name evidence="3" type="ORF">RINTHH_20680</name>
</gene>
<comment type="caution">
    <text evidence="3">The sequence shown here is derived from an EMBL/GenBank/DDBJ whole genome shotgun (WGS) entry which is preliminary data.</text>
</comment>
<dbReference type="GO" id="GO:0016491">
    <property type="term" value="F:oxidoreductase activity"/>
    <property type="evidence" value="ECO:0007669"/>
    <property type="project" value="InterPro"/>
</dbReference>
<evidence type="ECO:0000256" key="1">
    <source>
        <dbReference type="SAM" id="Phobius"/>
    </source>
</evidence>
<protein>
    <recommendedName>
        <fullName evidence="2">Fatty acid hydroxylase domain-containing protein</fullName>
    </recommendedName>
</protein>
<keyword evidence="1" id="KW-0812">Transmembrane</keyword>
<dbReference type="GO" id="GO:0005506">
    <property type="term" value="F:iron ion binding"/>
    <property type="evidence" value="ECO:0007669"/>
    <property type="project" value="InterPro"/>
</dbReference>
<name>M1X1J0_9NOST</name>
<dbReference type="EMBL" id="CAIY01000082">
    <property type="protein sequence ID" value="CCH68223.1"/>
    <property type="molecule type" value="Genomic_DNA"/>
</dbReference>
<feature type="transmembrane region" description="Helical" evidence="1">
    <location>
        <begin position="53"/>
        <end position="74"/>
    </location>
</feature>
<dbReference type="GO" id="GO:0008610">
    <property type="term" value="P:lipid biosynthetic process"/>
    <property type="evidence" value="ECO:0007669"/>
    <property type="project" value="InterPro"/>
</dbReference>
<dbReference type="InterPro" id="IPR006694">
    <property type="entry name" value="Fatty_acid_hydroxylase"/>
</dbReference>
<evidence type="ECO:0000259" key="2">
    <source>
        <dbReference type="Pfam" id="PF04116"/>
    </source>
</evidence>
<dbReference type="RefSeq" id="WP_008235693.1">
    <property type="nucleotide sequence ID" value="NZ_CAIY01000082.1"/>
</dbReference>
<dbReference type="AlphaFoldDB" id="M1X1J0"/>
<reference evidence="3 4" key="1">
    <citation type="submission" date="2012-05" db="EMBL/GenBank/DDBJ databases">
        <authorList>
            <person name="Hilton J."/>
        </authorList>
    </citation>
    <scope>NUCLEOTIDE SEQUENCE [LARGE SCALE GENOMIC DNA]</scope>
    <source>
        <strain evidence="3 4">HH01</strain>
    </source>
</reference>
<reference evidence="4" key="2">
    <citation type="submission" date="2016-01" db="EMBL/GenBank/DDBJ databases">
        <title>Diatom-associated endosymboitic cyanobacterium lacks core nitrogen metabolism enzymes.</title>
        <authorList>
            <person name="Hilton J.A."/>
            <person name="Foster R.A."/>
            <person name="Tripp H.J."/>
            <person name="Carter B.J."/>
            <person name="Zehr J.P."/>
            <person name="Villareal T.A."/>
        </authorList>
    </citation>
    <scope>NUCLEOTIDE SEQUENCE [LARGE SCALE GENOMIC DNA]</scope>
    <source>
        <strain evidence="4">HH01</strain>
    </source>
</reference>
<feature type="transmembrane region" description="Helical" evidence="1">
    <location>
        <begin position="80"/>
        <end position="97"/>
    </location>
</feature>
<keyword evidence="4" id="KW-1185">Reference proteome</keyword>
<dbReference type="Pfam" id="PF04116">
    <property type="entry name" value="FA_hydroxylase"/>
    <property type="match status" value="1"/>
</dbReference>
<feature type="domain" description="Fatty acid hydroxylase" evidence="2">
    <location>
        <begin position="14"/>
        <end position="142"/>
    </location>
</feature>
<keyword evidence="1" id="KW-0472">Membrane</keyword>
<feature type="transmembrane region" description="Helical" evidence="1">
    <location>
        <begin position="6"/>
        <end position="28"/>
    </location>
</feature>
<evidence type="ECO:0000313" key="3">
    <source>
        <dbReference type="EMBL" id="CCH68223.1"/>
    </source>
</evidence>
<dbReference type="OrthoDB" id="9770329at2"/>
<sequence length="167" mass="20258">MTLLLITVRIVFYFVVAFILASLVEYWMHRLMHISHRIGKRHREHHRRNEAQGVIWEFIDYIKGGAFAMFLMFFNTWDSGIGWLMGSLCYAAFAAYSHQLQHENPTKCFWMKIPVHYVHHKYGMWEHNFGLALDCWDHIFGTYKEVEWLTEKETEQYEKGHLQLKWW</sequence>
<dbReference type="Proteomes" id="UP000053051">
    <property type="component" value="Unassembled WGS sequence"/>
</dbReference>